<proteinExistence type="predicted"/>
<sequence length="389" mass="43610">MIFDSDTGEKISEYFSTNVGSGNPATRVFTVELTPGKRDFYFVANMPQEDLQGTKIPDRNAMDTYLGDASRILNDGLYPGASATGGFPMARVYLNQEVKEGGTIYQPKPFKPKQYNTEKGKVVVNTAGSGTDEREYVELIRVVAKLEVTLDGATDLGVDKVYFRNANRRFRLVEFATVPAAYYNDNSTQIKELKQVGTTNTYLYYMPEAYIASATWSSTGNNQPINYFTIKTVDGTEYDIPIISNETSITEDYLAKAKGAVSGFTPNYTVYRNHRYKYVVKNLEKIEIVYEVEPWNMVNKILYMGYGYNVEVDGKKVIVSNTVNACDPHHVKLKTVGAITFSDGTTEKDFTDVAPTASMSYELSSEPSEGYGNYLEVYYNDNLVKTFTK</sequence>
<organism evidence="2">
    <name type="scientific">bioreactor metagenome</name>
    <dbReference type="NCBI Taxonomy" id="1076179"/>
    <lineage>
        <taxon>unclassified sequences</taxon>
        <taxon>metagenomes</taxon>
        <taxon>ecological metagenomes</taxon>
    </lineage>
</organism>
<protein>
    <submittedName>
        <fullName evidence="2">Minor fimbrium tip subunit Mfa3</fullName>
    </submittedName>
</protein>
<dbReference type="EMBL" id="VSSQ01037394">
    <property type="protein sequence ID" value="MPM90073.1"/>
    <property type="molecule type" value="Genomic_DNA"/>
</dbReference>
<dbReference type="InterPro" id="IPR029141">
    <property type="entry name" value="FimA_N"/>
</dbReference>
<gene>
    <name evidence="2" type="primary">mfa3_2</name>
    <name evidence="2" type="ORF">SDC9_137189</name>
</gene>
<comment type="caution">
    <text evidence="2">The sequence shown here is derived from an EMBL/GenBank/DDBJ whole genome shotgun (WGS) entry which is preliminary data.</text>
</comment>
<evidence type="ECO:0000313" key="2">
    <source>
        <dbReference type="EMBL" id="MPM90073.1"/>
    </source>
</evidence>
<evidence type="ECO:0000259" key="1">
    <source>
        <dbReference type="Pfam" id="PF06321"/>
    </source>
</evidence>
<dbReference type="Pfam" id="PF06321">
    <property type="entry name" value="P_gingi_FimA"/>
    <property type="match status" value="1"/>
</dbReference>
<dbReference type="AlphaFoldDB" id="A0A645DMQ2"/>
<reference evidence="2" key="1">
    <citation type="submission" date="2019-08" db="EMBL/GenBank/DDBJ databases">
        <authorList>
            <person name="Kucharzyk K."/>
            <person name="Murdoch R.W."/>
            <person name="Higgins S."/>
            <person name="Loffler F."/>
        </authorList>
    </citation>
    <scope>NUCLEOTIDE SEQUENCE</scope>
</reference>
<feature type="domain" description="Major fimbrial subunit protein N-terminal" evidence="1">
    <location>
        <begin position="1"/>
        <end position="103"/>
    </location>
</feature>
<name>A0A645DMQ2_9ZZZZ</name>
<accession>A0A645DMQ2</accession>